<accession>A0A5B7GAP2</accession>
<dbReference type="EMBL" id="VSRR010014714">
    <property type="protein sequence ID" value="MPC57350.1"/>
    <property type="molecule type" value="Genomic_DNA"/>
</dbReference>
<reference evidence="1 2" key="1">
    <citation type="submission" date="2019-05" db="EMBL/GenBank/DDBJ databases">
        <title>Another draft genome of Portunus trituberculatus and its Hox gene families provides insights of decapod evolution.</title>
        <authorList>
            <person name="Jeong J.-H."/>
            <person name="Song I."/>
            <person name="Kim S."/>
            <person name="Choi T."/>
            <person name="Kim D."/>
            <person name="Ryu S."/>
            <person name="Kim W."/>
        </authorList>
    </citation>
    <scope>NUCLEOTIDE SEQUENCE [LARGE SCALE GENOMIC DNA]</scope>
    <source>
        <tissue evidence="1">Muscle</tissue>
    </source>
</reference>
<gene>
    <name evidence="1" type="ORF">E2C01_051329</name>
</gene>
<organism evidence="1 2">
    <name type="scientific">Portunus trituberculatus</name>
    <name type="common">Swimming crab</name>
    <name type="synonym">Neptunus trituberculatus</name>
    <dbReference type="NCBI Taxonomy" id="210409"/>
    <lineage>
        <taxon>Eukaryota</taxon>
        <taxon>Metazoa</taxon>
        <taxon>Ecdysozoa</taxon>
        <taxon>Arthropoda</taxon>
        <taxon>Crustacea</taxon>
        <taxon>Multicrustacea</taxon>
        <taxon>Malacostraca</taxon>
        <taxon>Eumalacostraca</taxon>
        <taxon>Eucarida</taxon>
        <taxon>Decapoda</taxon>
        <taxon>Pleocyemata</taxon>
        <taxon>Brachyura</taxon>
        <taxon>Eubrachyura</taxon>
        <taxon>Portunoidea</taxon>
        <taxon>Portunidae</taxon>
        <taxon>Portuninae</taxon>
        <taxon>Portunus</taxon>
    </lineage>
</organism>
<sequence>MAGDGRRGPGLHSAVDGWMRAALVSWGRWWCRHAHRPLRPHAPRRHAAAPADQASCHRLLVALPSLGKHVTAGRDEARRLCRNEQILHITSQVEVREKYRRVKDEEVETEPRGR</sequence>
<name>A0A5B7GAP2_PORTR</name>
<comment type="caution">
    <text evidence="1">The sequence shown here is derived from an EMBL/GenBank/DDBJ whole genome shotgun (WGS) entry which is preliminary data.</text>
</comment>
<dbReference type="Proteomes" id="UP000324222">
    <property type="component" value="Unassembled WGS sequence"/>
</dbReference>
<evidence type="ECO:0000313" key="1">
    <source>
        <dbReference type="EMBL" id="MPC57350.1"/>
    </source>
</evidence>
<protein>
    <submittedName>
        <fullName evidence="1">Uncharacterized protein</fullName>
    </submittedName>
</protein>
<keyword evidence="2" id="KW-1185">Reference proteome</keyword>
<dbReference type="AlphaFoldDB" id="A0A5B7GAP2"/>
<evidence type="ECO:0000313" key="2">
    <source>
        <dbReference type="Proteomes" id="UP000324222"/>
    </source>
</evidence>
<proteinExistence type="predicted"/>